<dbReference type="HOGENOM" id="CLU_014401_1_1_1"/>
<dbReference type="VEuPathDB" id="FungiDB:C5L36_0C03970"/>
<dbReference type="Pfam" id="PF07690">
    <property type="entry name" value="MFS_1"/>
    <property type="match status" value="1"/>
</dbReference>
<evidence type="ECO:0000256" key="2">
    <source>
        <dbReference type="ARBA" id="ARBA00006595"/>
    </source>
</evidence>
<dbReference type="PANTHER" id="PTHR20772:SF2">
    <property type="entry name" value="PROTEIN FMP42"/>
    <property type="match status" value="1"/>
</dbReference>
<evidence type="ECO:0000256" key="4">
    <source>
        <dbReference type="ARBA" id="ARBA00022692"/>
    </source>
</evidence>
<feature type="transmembrane region" description="Helical" evidence="7">
    <location>
        <begin position="12"/>
        <end position="35"/>
    </location>
</feature>
<reference evidence="9" key="1">
    <citation type="journal article" date="2014" name="Microb. Cell Fact.">
        <title>Exploiting Issatchenkia orientalis SD108 for succinic acid production.</title>
        <authorList>
            <person name="Xiao H."/>
            <person name="Shao Z."/>
            <person name="Jiang Y."/>
            <person name="Dole S."/>
            <person name="Zhao H."/>
        </authorList>
    </citation>
    <scope>NUCLEOTIDE SEQUENCE [LARGE SCALE GENOMIC DNA]</scope>
    <source>
        <strain evidence="9">SD108</strain>
    </source>
</reference>
<evidence type="ECO:0000256" key="3">
    <source>
        <dbReference type="ARBA" id="ARBA00022448"/>
    </source>
</evidence>
<comment type="subcellular location">
    <subcellularLocation>
        <location evidence="1">Membrane</location>
        <topology evidence="1">Multi-pass membrane protein</topology>
    </subcellularLocation>
</comment>
<feature type="transmembrane region" description="Helical" evidence="7">
    <location>
        <begin position="183"/>
        <end position="206"/>
    </location>
</feature>
<evidence type="ECO:0000313" key="9">
    <source>
        <dbReference type="Proteomes" id="UP000029867"/>
    </source>
</evidence>
<evidence type="ECO:0000313" key="8">
    <source>
        <dbReference type="EMBL" id="KGK40473.1"/>
    </source>
</evidence>
<feature type="transmembrane region" description="Helical" evidence="7">
    <location>
        <begin position="433"/>
        <end position="451"/>
    </location>
</feature>
<organism evidence="8 9">
    <name type="scientific">Pichia kudriavzevii</name>
    <name type="common">Yeast</name>
    <name type="synonym">Issatchenkia orientalis</name>
    <dbReference type="NCBI Taxonomy" id="4909"/>
    <lineage>
        <taxon>Eukaryota</taxon>
        <taxon>Fungi</taxon>
        <taxon>Dikarya</taxon>
        <taxon>Ascomycota</taxon>
        <taxon>Saccharomycotina</taxon>
        <taxon>Pichiomycetes</taxon>
        <taxon>Pichiales</taxon>
        <taxon>Pichiaceae</taxon>
        <taxon>Pichia</taxon>
    </lineage>
</organism>
<evidence type="ECO:0000256" key="6">
    <source>
        <dbReference type="ARBA" id="ARBA00023136"/>
    </source>
</evidence>
<name>A0A099P607_PICKU</name>
<keyword evidence="4 7" id="KW-0812">Transmembrane</keyword>
<gene>
    <name evidence="8" type="ORF">JL09_g312</name>
</gene>
<keyword evidence="5 7" id="KW-1133">Transmembrane helix</keyword>
<dbReference type="AlphaFoldDB" id="A0A099P607"/>
<protein>
    <recommendedName>
        <fullName evidence="10">Protein FMP42</fullName>
    </recommendedName>
</protein>
<dbReference type="eggNOG" id="ENOG502QRYG">
    <property type="taxonomic scope" value="Eukaryota"/>
</dbReference>
<dbReference type="SUPFAM" id="SSF103473">
    <property type="entry name" value="MFS general substrate transporter"/>
    <property type="match status" value="1"/>
</dbReference>
<keyword evidence="6 7" id="KW-0472">Membrane</keyword>
<comment type="similarity">
    <text evidence="2">Belongs to the SLC43A transporter (TC 2.A.1.44) family.</text>
</comment>
<dbReference type="InterPro" id="IPR011701">
    <property type="entry name" value="MFS"/>
</dbReference>
<dbReference type="InterPro" id="IPR036259">
    <property type="entry name" value="MFS_trans_sf"/>
</dbReference>
<comment type="caution">
    <text evidence="8">The sequence shown here is derived from an EMBL/GenBank/DDBJ whole genome shotgun (WGS) entry which is preliminary data.</text>
</comment>
<dbReference type="GO" id="GO:0000329">
    <property type="term" value="C:fungal-type vacuole membrane"/>
    <property type="evidence" value="ECO:0007669"/>
    <property type="project" value="TreeGrafter"/>
</dbReference>
<dbReference type="PANTHER" id="PTHR20772">
    <property type="entry name" value="PROTEIN FMP42"/>
    <property type="match status" value="1"/>
</dbReference>
<evidence type="ECO:0008006" key="10">
    <source>
        <dbReference type="Google" id="ProtNLM"/>
    </source>
</evidence>
<dbReference type="Proteomes" id="UP000029867">
    <property type="component" value="Unassembled WGS sequence"/>
</dbReference>
<sequence>MYFFEAPKRRRYLQVVCAVIWCLFGAGPIFGFAALKPTLIEQGIYEDLCTTTNFTDSESVDSFVNLLSRLTPPSLKTELHPDGVVSKCSKQDLKLNTMFTVGAALTNVSALLIGRTLDQYGPRVCGLIGAFFLFVASVVFIYADSIKMFDPYLFGYSFMALGGPFSYISSFQLSNAFPEKSGLVLALLTGAFDTSSAVFVVYKKLYLSYPSYFTLSKFYQIYLAVPVFMVVVQLLIMPNESYLTPPPELIPNPTDQQRALSLAAAQEEHIHSAVSCGSTNETTPFLNNARRRSSLGDAYKSVYIEEELEDATKSKTELSYSIFGILHGYSVNYQFKTWWFILMCLFSTIQMLRLNYFVATVNSQYVYLFGSIDMANSLNKIFDIALPLGGIVSIPFVGLFLDSFPTYIVLIALLGVSLFIGILGIVRNSFIAGVLHVLVFVSYRPFFYTSISDYCAKVFGFETFGTIYGSIMTIAGFGNFLQTLLDKYTHTTFNMNPIPLNLTLVGVTLIVGIITVVYVFIKTREYAYVKLKGTEPRGQSGFSDD</sequence>
<feature type="transmembrane region" description="Helical" evidence="7">
    <location>
        <begin position="120"/>
        <end position="141"/>
    </location>
</feature>
<evidence type="ECO:0000256" key="7">
    <source>
        <dbReference type="SAM" id="Phobius"/>
    </source>
</evidence>
<accession>A0A099P607</accession>
<feature type="transmembrane region" description="Helical" evidence="7">
    <location>
        <begin position="407"/>
        <end position="426"/>
    </location>
</feature>
<feature type="transmembrane region" description="Helical" evidence="7">
    <location>
        <begin position="381"/>
        <end position="401"/>
    </location>
</feature>
<feature type="transmembrane region" description="Helical" evidence="7">
    <location>
        <begin position="502"/>
        <end position="521"/>
    </location>
</feature>
<evidence type="ECO:0000256" key="1">
    <source>
        <dbReference type="ARBA" id="ARBA00004141"/>
    </source>
</evidence>
<dbReference type="InterPro" id="IPR052599">
    <property type="entry name" value="SLC43A_AATransporter"/>
</dbReference>
<feature type="transmembrane region" description="Helical" evidence="7">
    <location>
        <begin position="218"/>
        <end position="236"/>
    </location>
</feature>
<proteinExistence type="inferred from homology"/>
<dbReference type="Gene3D" id="1.20.1250.20">
    <property type="entry name" value="MFS general substrate transporter like domains"/>
    <property type="match status" value="1"/>
</dbReference>
<feature type="transmembrane region" description="Helical" evidence="7">
    <location>
        <begin position="463"/>
        <end position="481"/>
    </location>
</feature>
<feature type="transmembrane region" description="Helical" evidence="7">
    <location>
        <begin position="338"/>
        <end position="361"/>
    </location>
</feature>
<dbReference type="EMBL" id="JQFK01000002">
    <property type="protein sequence ID" value="KGK40473.1"/>
    <property type="molecule type" value="Genomic_DNA"/>
</dbReference>
<dbReference type="GO" id="GO:0022857">
    <property type="term" value="F:transmembrane transporter activity"/>
    <property type="evidence" value="ECO:0007669"/>
    <property type="project" value="InterPro"/>
</dbReference>
<feature type="transmembrane region" description="Helical" evidence="7">
    <location>
        <begin position="95"/>
        <end position="114"/>
    </location>
</feature>
<evidence type="ECO:0000256" key="5">
    <source>
        <dbReference type="ARBA" id="ARBA00022989"/>
    </source>
</evidence>
<keyword evidence="3" id="KW-0813">Transport</keyword>